<evidence type="ECO:0000256" key="2">
    <source>
        <dbReference type="SAM" id="Phobius"/>
    </source>
</evidence>
<name>S8AD22_DACHA</name>
<dbReference type="OrthoDB" id="2120038at2759"/>
<evidence type="ECO:0000313" key="3">
    <source>
        <dbReference type="EMBL" id="EPS40880.1"/>
    </source>
</evidence>
<gene>
    <name evidence="3" type="ORF">H072_5239</name>
</gene>
<comment type="caution">
    <text evidence="3">The sequence shown here is derived from an EMBL/GenBank/DDBJ whole genome shotgun (WGS) entry which is preliminary data.</text>
</comment>
<dbReference type="STRING" id="1284197.S8AD22"/>
<dbReference type="PANTHER" id="PTHR42100:SF1">
    <property type="entry name" value="OXIDOREDUCTASE 178 KDA SUBUNIT, PUTATIVE (AFU_ORTHOLOGUE AFUA_8G04320)-RELATED"/>
    <property type="match status" value="1"/>
</dbReference>
<reference evidence="3 4" key="1">
    <citation type="journal article" date="2013" name="PLoS Genet.">
        <title>Genomic mechanisms accounting for the adaptation to parasitism in nematode-trapping fungi.</title>
        <authorList>
            <person name="Meerupati T."/>
            <person name="Andersson K.M."/>
            <person name="Friman E."/>
            <person name="Kumar D."/>
            <person name="Tunlid A."/>
            <person name="Ahren D."/>
        </authorList>
    </citation>
    <scope>NUCLEOTIDE SEQUENCE [LARGE SCALE GENOMIC DNA]</scope>
    <source>
        <strain evidence="3 4">CBS 200.50</strain>
    </source>
</reference>
<keyword evidence="2" id="KW-0812">Transmembrane</keyword>
<keyword evidence="4" id="KW-1185">Reference proteome</keyword>
<dbReference type="PANTHER" id="PTHR42100">
    <property type="entry name" value="OXIDOREDUCTASE 178 KDA SUBUNIT, PUTATIVE (AFU_ORTHOLOGUE AFUA_8G04320)-RELATED"/>
    <property type="match status" value="1"/>
</dbReference>
<feature type="compositionally biased region" description="Low complexity" evidence="1">
    <location>
        <begin position="25"/>
        <end position="43"/>
    </location>
</feature>
<dbReference type="OMA" id="EISNRHT"/>
<keyword evidence="2" id="KW-1133">Transmembrane helix</keyword>
<dbReference type="HOGENOM" id="CLU_1626621_0_0_1"/>
<dbReference type="eggNOG" id="ENOG502S7GA">
    <property type="taxonomic scope" value="Eukaryota"/>
</dbReference>
<evidence type="ECO:0000313" key="4">
    <source>
        <dbReference type="Proteomes" id="UP000015100"/>
    </source>
</evidence>
<keyword evidence="2" id="KW-0472">Membrane</keyword>
<accession>S8AD22</accession>
<organism evidence="3 4">
    <name type="scientific">Dactylellina haptotyla (strain CBS 200.50)</name>
    <name type="common">Nematode-trapping fungus</name>
    <name type="synonym">Monacrosporium haptotylum</name>
    <dbReference type="NCBI Taxonomy" id="1284197"/>
    <lineage>
        <taxon>Eukaryota</taxon>
        <taxon>Fungi</taxon>
        <taxon>Dikarya</taxon>
        <taxon>Ascomycota</taxon>
        <taxon>Pezizomycotina</taxon>
        <taxon>Orbiliomycetes</taxon>
        <taxon>Orbiliales</taxon>
        <taxon>Orbiliaceae</taxon>
        <taxon>Dactylellina</taxon>
    </lineage>
</organism>
<evidence type="ECO:0000256" key="1">
    <source>
        <dbReference type="SAM" id="MobiDB-lite"/>
    </source>
</evidence>
<reference evidence="4" key="2">
    <citation type="submission" date="2013-04" db="EMBL/GenBank/DDBJ databases">
        <title>Genomic mechanisms accounting for the adaptation to parasitism in nematode-trapping fungi.</title>
        <authorList>
            <person name="Ahren D.G."/>
        </authorList>
    </citation>
    <scope>NUCLEOTIDE SEQUENCE [LARGE SCALE GENOMIC DNA]</scope>
    <source>
        <strain evidence="4">CBS 200.50</strain>
    </source>
</reference>
<sequence length="161" mass="17989">MLSRSVLHAVPRRNTSSLLRRRYATAHSESHSAGHSTAHHSTSAGETIPTWFFVSVGGIVATYALYAYILPTETSALTRWLSPDSATRKAQEEISNRHTAFIEQAARDKHLLLGDDGSPTVPMRFPERITMHSPLNLPAGHTRGLLMDELEEFYRKENPPK</sequence>
<proteinExistence type="predicted"/>
<dbReference type="GO" id="GO:0005739">
    <property type="term" value="C:mitochondrion"/>
    <property type="evidence" value="ECO:0007669"/>
    <property type="project" value="InterPro"/>
</dbReference>
<feature type="region of interest" description="Disordered" evidence="1">
    <location>
        <begin position="22"/>
        <end position="43"/>
    </location>
</feature>
<dbReference type="Proteomes" id="UP000015100">
    <property type="component" value="Unassembled WGS sequence"/>
</dbReference>
<feature type="transmembrane region" description="Helical" evidence="2">
    <location>
        <begin position="51"/>
        <end position="70"/>
    </location>
</feature>
<dbReference type="AlphaFoldDB" id="S8AD22"/>
<dbReference type="InterPro" id="IPR034444">
    <property type="entry name" value="Nuo17.8"/>
</dbReference>
<dbReference type="EMBL" id="AQGS01000270">
    <property type="protein sequence ID" value="EPS40880.1"/>
    <property type="molecule type" value="Genomic_DNA"/>
</dbReference>
<protein>
    <submittedName>
        <fullName evidence="3">Uncharacterized protein</fullName>
    </submittedName>
</protein>